<dbReference type="HOGENOM" id="CLU_805727_0_0_7"/>
<evidence type="ECO:0008006" key="3">
    <source>
        <dbReference type="Google" id="ProtNLM"/>
    </source>
</evidence>
<evidence type="ECO:0000313" key="1">
    <source>
        <dbReference type="EMBL" id="ACL64990.1"/>
    </source>
</evidence>
<evidence type="ECO:0000313" key="2">
    <source>
        <dbReference type="Proteomes" id="UP000007089"/>
    </source>
</evidence>
<proteinExistence type="predicted"/>
<sequence length="343" mass="37369">MRRAPLNVLLALTACAAHFPRVEEPTLDLEPITIGVPFARNQLFEAQLPLHFFLHDGLEHPRLMNDGGFGVAPAFSFIATLRMETSQSTPIRPPSYLPRLRLQLVDVLPLAWRSASHADRLLVSLGVMAAHHSNGQKGCALRDGALLPGATSDFDCGWPPGVPRSGELNLDSGSFTEHLLGAELLLRWLSFPVDGGASRGGATGKHGVDWNVPCTFSGCIEPAMRRRYGESAIRWLASGELLAAGHHRAIPFRAREASDARLRLTASGAVHLGLGQGHSPYGDAPFDLAYLTRFEHGGSGGPFVRYHHGRDPLNIRFEERWDVWLVGYLVELTGPPMLEGPGH</sequence>
<dbReference type="Proteomes" id="UP000007089">
    <property type="component" value="Chromosome"/>
</dbReference>
<organism evidence="1 2">
    <name type="scientific">Anaeromyxobacter dehalogenans (strain ATCC BAA-258 / DSM 21875 / 2CP-1)</name>
    <dbReference type="NCBI Taxonomy" id="455488"/>
    <lineage>
        <taxon>Bacteria</taxon>
        <taxon>Pseudomonadati</taxon>
        <taxon>Myxococcota</taxon>
        <taxon>Myxococcia</taxon>
        <taxon>Myxococcales</taxon>
        <taxon>Cystobacterineae</taxon>
        <taxon>Anaeromyxobacteraceae</taxon>
        <taxon>Anaeromyxobacter</taxon>
    </lineage>
</organism>
<keyword evidence="2" id="KW-1185">Reference proteome</keyword>
<accession>B8J5P3</accession>
<name>B8J5P3_ANAD2</name>
<gene>
    <name evidence="1" type="ordered locus">A2cp1_1647</name>
</gene>
<dbReference type="EMBL" id="CP001359">
    <property type="protein sequence ID" value="ACL64990.1"/>
    <property type="molecule type" value="Genomic_DNA"/>
</dbReference>
<protein>
    <recommendedName>
        <fullName evidence="3">Lipoprotein</fullName>
    </recommendedName>
</protein>
<dbReference type="AlphaFoldDB" id="B8J5P3"/>
<dbReference type="PROSITE" id="PS51257">
    <property type="entry name" value="PROKAR_LIPOPROTEIN"/>
    <property type="match status" value="1"/>
</dbReference>
<dbReference type="KEGG" id="acp:A2cp1_1647"/>
<reference evidence="1" key="1">
    <citation type="submission" date="2009-01" db="EMBL/GenBank/DDBJ databases">
        <title>Complete sequence of Anaeromyxobacter dehalogenans 2CP-1.</title>
        <authorList>
            <consortium name="US DOE Joint Genome Institute"/>
            <person name="Lucas S."/>
            <person name="Copeland A."/>
            <person name="Lapidus A."/>
            <person name="Glavina del Rio T."/>
            <person name="Dalin E."/>
            <person name="Tice H."/>
            <person name="Bruce D."/>
            <person name="Goodwin L."/>
            <person name="Pitluck S."/>
            <person name="Saunders E."/>
            <person name="Brettin T."/>
            <person name="Detter J.C."/>
            <person name="Han C."/>
            <person name="Larimer F."/>
            <person name="Land M."/>
            <person name="Hauser L."/>
            <person name="Kyrpides N."/>
            <person name="Ovchinnikova G."/>
            <person name="Beliaev A.S."/>
            <person name="Richardson P."/>
        </authorList>
    </citation>
    <scope>NUCLEOTIDE SEQUENCE</scope>
    <source>
        <strain evidence="1">2CP-1</strain>
    </source>
</reference>